<name>A0A9E7HCH8_9LILI</name>
<protein>
    <submittedName>
        <fullName evidence="2">3'-N-debenzoyl-2'-deoxytaxol N-benzoyltransferase</fullName>
    </submittedName>
</protein>
<proteinExistence type="inferred from homology"/>
<evidence type="ECO:0000256" key="1">
    <source>
        <dbReference type="ARBA" id="ARBA00009861"/>
    </source>
</evidence>
<keyword evidence="3" id="KW-1185">Reference proteome</keyword>
<evidence type="ECO:0000313" key="3">
    <source>
        <dbReference type="Proteomes" id="UP001055439"/>
    </source>
</evidence>
<dbReference type="Proteomes" id="UP001055439">
    <property type="component" value="Chromosome 8"/>
</dbReference>
<reference evidence="2" key="1">
    <citation type="submission" date="2022-05" db="EMBL/GenBank/DDBJ databases">
        <title>The Musa troglodytarum L. genome provides insights into the mechanism of non-climacteric behaviour and enrichment of carotenoids.</title>
        <authorList>
            <person name="Wang J."/>
        </authorList>
    </citation>
    <scope>NUCLEOTIDE SEQUENCE</scope>
    <source>
        <tissue evidence="2">Leaf</tissue>
    </source>
</reference>
<dbReference type="EMBL" id="CP097510">
    <property type="protein sequence ID" value="URE30990.1"/>
    <property type="molecule type" value="Genomic_DNA"/>
</dbReference>
<dbReference type="InterPro" id="IPR023213">
    <property type="entry name" value="CAT-like_dom_sf"/>
</dbReference>
<evidence type="ECO:0000313" key="2">
    <source>
        <dbReference type="EMBL" id="URE30990.1"/>
    </source>
</evidence>
<sequence>MVCFSVSKSAPELVPPSEPTPCGNLPLSFLDRNPALRVLITSIFVYRHGEEAAKVIKDALSKALVRYYPVAGRIVEAENGEVEIGCTGEGVWFVEATANCSLEDVNYLQLPLVQLSQEDLLPCAPPKVDEKDLVFLMQARTTLTHVLTSKMDRDQVTRFNCGGFVVGLRSCHTMFDGVGQAQFLKAVGEIARGLARLTVEPIWCRDAIPTPPKLPQGPPPALAVFSFETSVLDIASEDLNRIKNLFLQETGQRCSTFDIITAKAWQCRTRAIGIDPREHVHIGFAVNTRHLLHHVLPPQQGGYYGNCVYNMTVSAPSETIACASLVQVARLIREAKKRVPTEFSQWMTGEIRESNKLPLGYGTLTVLDWSRVGLFEVDYGWGEPLHGAPLIDTDFIAWCILLKPLPPKQGVRLITRCVAREKMAPELVSPCDPTPTGNLPLSSMDKSAPVGFMLDLALVYGHGHEPAKAIRGALSRALVPYHPVAGRIVASDKGEVEVACTASGVWFVEASADCTLEDVNRLERPLSIPAAELLPQAPTKADPEGLILLVQVTEFKCGGFAVGIRFNHAIFDGVGAGQFFKAVGEMARGLPQPTTKPVWCREAIPSPPKVSPDDHDRPFFTPPRFVETVYDVSLDSINLIKNEYVKETGRKCSTFDAVAAALWQSRTRAIGVELHADVCVGLVADVRHLMGDVLPAEGGYYGNCVYPTGVTASGGMIVHASLVEIVDLIKEAKKMLPAKMADWFKGDPREEPSKPRMDYGALCLTDWSRVGFAEVDYGWGDPIHVVPLIGEGHPIASAIFLRPPVPQQGLRVMASCVIEEHRAAFNDEMMNAAWATRSAYSSETNDFTFSAASLPSSPVYFNPITVGKPASELQNTELIRPLEVLMNDASRNVTRSREMDKQLNEIEQIGLESLLI</sequence>
<dbReference type="Gene3D" id="3.30.559.10">
    <property type="entry name" value="Chloramphenicol acetyltransferase-like domain"/>
    <property type="match status" value="4"/>
</dbReference>
<dbReference type="AlphaFoldDB" id="A0A9E7HCH8"/>
<dbReference type="InterPro" id="IPR050898">
    <property type="entry name" value="Plant_acyltransferase"/>
</dbReference>
<accession>A0A9E7HCH8</accession>
<dbReference type="PANTHER" id="PTHR31147">
    <property type="entry name" value="ACYL TRANSFERASE 4"/>
    <property type="match status" value="1"/>
</dbReference>
<organism evidence="2 3">
    <name type="scientific">Musa troglodytarum</name>
    <name type="common">fe'i banana</name>
    <dbReference type="NCBI Taxonomy" id="320322"/>
    <lineage>
        <taxon>Eukaryota</taxon>
        <taxon>Viridiplantae</taxon>
        <taxon>Streptophyta</taxon>
        <taxon>Embryophyta</taxon>
        <taxon>Tracheophyta</taxon>
        <taxon>Spermatophyta</taxon>
        <taxon>Magnoliopsida</taxon>
        <taxon>Liliopsida</taxon>
        <taxon>Zingiberales</taxon>
        <taxon>Musaceae</taxon>
        <taxon>Musa</taxon>
    </lineage>
</organism>
<gene>
    <name evidence="2" type="ORF">MUK42_05864</name>
</gene>
<comment type="similarity">
    <text evidence="1">Belongs to the plant acyltransferase family.</text>
</comment>
<dbReference type="PANTHER" id="PTHR31147:SF2">
    <property type="entry name" value="OS01G0615300 PROTEIN"/>
    <property type="match status" value="1"/>
</dbReference>
<feature type="non-terminal residue" evidence="2">
    <location>
        <position position="916"/>
    </location>
</feature>
<dbReference type="Pfam" id="PF02458">
    <property type="entry name" value="Transferase"/>
    <property type="match status" value="2"/>
</dbReference>
<dbReference type="OrthoDB" id="444127at2759"/>